<feature type="region of interest" description="Disordered" evidence="2">
    <location>
        <begin position="161"/>
        <end position="208"/>
    </location>
</feature>
<dbReference type="EMBL" id="CP063458">
    <property type="protein sequence ID" value="QOV91624.1"/>
    <property type="molecule type" value="Genomic_DNA"/>
</dbReference>
<evidence type="ECO:0000256" key="2">
    <source>
        <dbReference type="SAM" id="MobiDB-lite"/>
    </source>
</evidence>
<organism evidence="3 4">
    <name type="scientific">Humisphaera borealis</name>
    <dbReference type="NCBI Taxonomy" id="2807512"/>
    <lineage>
        <taxon>Bacteria</taxon>
        <taxon>Pseudomonadati</taxon>
        <taxon>Planctomycetota</taxon>
        <taxon>Phycisphaerae</taxon>
        <taxon>Tepidisphaerales</taxon>
        <taxon>Tepidisphaeraceae</taxon>
        <taxon>Humisphaera</taxon>
    </lineage>
</organism>
<evidence type="ECO:0000313" key="3">
    <source>
        <dbReference type="EMBL" id="QOV91624.1"/>
    </source>
</evidence>
<accession>A0A7M2X1T5</accession>
<feature type="compositionally biased region" description="Polar residues" evidence="2">
    <location>
        <begin position="181"/>
        <end position="197"/>
    </location>
</feature>
<dbReference type="AlphaFoldDB" id="A0A7M2X1T5"/>
<sequence length="275" mass="29994">MSDLARIDSIDVLRDFRAQVWKFAEAAKVALGDAESELTRTIMWLETEQTAYWAGQIRKRTDLVSRAAEKLREKRVFKDASGRVPSAVDEEKALRVAKAKLEEAEEKAAATKRYIRVLQKTADDYKGAIAGIAAFVAYDIPLSVARLDKLSDILRQYVDLTPAGQGGEGSESVGEGSGSSTTTLMVRSPDSTDSDTQPAEDLPDFPSFEPPQVVLVHTHKPSGLILAADGKSVADEGNQYRRFADLAEAQAYAGRKADSDPLIECAIYNAAKVRL</sequence>
<proteinExistence type="predicted"/>
<keyword evidence="4" id="KW-1185">Reference proteome</keyword>
<reference evidence="3 4" key="1">
    <citation type="submission" date="2020-10" db="EMBL/GenBank/DDBJ databases">
        <title>Wide distribution of Phycisphaera-like planctomycetes from WD2101 soil group in peatlands and genome analysis of the first cultivated representative.</title>
        <authorList>
            <person name="Dedysh S.N."/>
            <person name="Beletsky A.V."/>
            <person name="Ivanova A."/>
            <person name="Kulichevskaya I.S."/>
            <person name="Suzina N.E."/>
            <person name="Philippov D.A."/>
            <person name="Rakitin A.L."/>
            <person name="Mardanov A.V."/>
            <person name="Ravin N.V."/>
        </authorList>
    </citation>
    <scope>NUCLEOTIDE SEQUENCE [LARGE SCALE GENOMIC DNA]</scope>
    <source>
        <strain evidence="3 4">M1803</strain>
    </source>
</reference>
<dbReference type="RefSeq" id="WP_206294925.1">
    <property type="nucleotide sequence ID" value="NZ_CP063458.1"/>
</dbReference>
<protein>
    <submittedName>
        <fullName evidence="3">Uncharacterized protein</fullName>
    </submittedName>
</protein>
<dbReference type="Proteomes" id="UP000593765">
    <property type="component" value="Chromosome"/>
</dbReference>
<feature type="coiled-coil region" evidence="1">
    <location>
        <begin position="87"/>
        <end position="121"/>
    </location>
</feature>
<evidence type="ECO:0000313" key="4">
    <source>
        <dbReference type="Proteomes" id="UP000593765"/>
    </source>
</evidence>
<gene>
    <name evidence="3" type="ORF">IPV69_09780</name>
</gene>
<name>A0A7M2X1T5_9BACT</name>
<dbReference type="KEGG" id="hbs:IPV69_09780"/>
<feature type="compositionally biased region" description="Low complexity" evidence="2">
    <location>
        <begin position="170"/>
        <end position="180"/>
    </location>
</feature>
<keyword evidence="1" id="KW-0175">Coiled coil</keyword>
<evidence type="ECO:0000256" key="1">
    <source>
        <dbReference type="SAM" id="Coils"/>
    </source>
</evidence>